<proteinExistence type="predicted"/>
<comment type="caution">
    <text evidence="2">The sequence shown here is derived from an EMBL/GenBank/DDBJ whole genome shotgun (WGS) entry which is preliminary data.</text>
</comment>
<keyword evidence="3" id="KW-1185">Reference proteome</keyword>
<organism evidence="2 3">
    <name type="scientific">Trichinella nelsoni</name>
    <dbReference type="NCBI Taxonomy" id="6336"/>
    <lineage>
        <taxon>Eukaryota</taxon>
        <taxon>Metazoa</taxon>
        <taxon>Ecdysozoa</taxon>
        <taxon>Nematoda</taxon>
        <taxon>Enoplea</taxon>
        <taxon>Dorylaimia</taxon>
        <taxon>Trichinellida</taxon>
        <taxon>Trichinellidae</taxon>
        <taxon>Trichinella</taxon>
    </lineage>
</organism>
<dbReference type="AlphaFoldDB" id="A0A0V0RSS4"/>
<accession>A0A0V0RSS4</accession>
<reference evidence="2 3" key="1">
    <citation type="submission" date="2015-01" db="EMBL/GenBank/DDBJ databases">
        <title>Evolution of Trichinella species and genotypes.</title>
        <authorList>
            <person name="Korhonen P.K."/>
            <person name="Edoardo P."/>
            <person name="Giuseppe L.R."/>
            <person name="Gasser R.B."/>
        </authorList>
    </citation>
    <scope>NUCLEOTIDE SEQUENCE [LARGE SCALE GENOMIC DNA]</scope>
    <source>
        <strain evidence="2">ISS37</strain>
    </source>
</reference>
<feature type="compositionally biased region" description="Polar residues" evidence="1">
    <location>
        <begin position="113"/>
        <end position="123"/>
    </location>
</feature>
<evidence type="ECO:0000313" key="2">
    <source>
        <dbReference type="EMBL" id="KRX17285.1"/>
    </source>
</evidence>
<name>A0A0V0RSS4_9BILA</name>
<gene>
    <name evidence="2" type="ORF">T07_11213</name>
</gene>
<protein>
    <submittedName>
        <fullName evidence="2">Uncharacterized protein</fullName>
    </submittedName>
</protein>
<feature type="region of interest" description="Disordered" evidence="1">
    <location>
        <begin position="105"/>
        <end position="130"/>
    </location>
</feature>
<dbReference type="OrthoDB" id="10314827at2759"/>
<feature type="compositionally biased region" description="Polar residues" evidence="1">
    <location>
        <begin position="18"/>
        <end position="37"/>
    </location>
</feature>
<feature type="compositionally biased region" description="Low complexity" evidence="1">
    <location>
        <begin position="61"/>
        <end position="76"/>
    </location>
</feature>
<dbReference type="EMBL" id="JYDL01000090">
    <property type="protein sequence ID" value="KRX17285.1"/>
    <property type="molecule type" value="Genomic_DNA"/>
</dbReference>
<evidence type="ECO:0000256" key="1">
    <source>
        <dbReference type="SAM" id="MobiDB-lite"/>
    </source>
</evidence>
<evidence type="ECO:0000313" key="3">
    <source>
        <dbReference type="Proteomes" id="UP000054630"/>
    </source>
</evidence>
<dbReference type="Proteomes" id="UP000054630">
    <property type="component" value="Unassembled WGS sequence"/>
</dbReference>
<sequence length="130" mass="14161">MPSKNPITLAPKNKYQRRSSSGMVNFLNTAPATTFPKTTGCRVEPSPAGSPFEDRSRMPGTKSSPTSTPRSTSASRTTVVWFVVPSTSGAPIRASVSCFRKFDSQPLPFRSPSRPNLLNNFSPFSPIPRK</sequence>
<feature type="region of interest" description="Disordered" evidence="1">
    <location>
        <begin position="1"/>
        <end position="76"/>
    </location>
</feature>